<keyword evidence="4" id="KW-0233">DNA recombination</keyword>
<dbReference type="EMBL" id="JAGGJV010000001">
    <property type="protein sequence ID" value="MBP1856763.1"/>
    <property type="molecule type" value="Genomic_DNA"/>
</dbReference>
<dbReference type="PROSITE" id="PS51898">
    <property type="entry name" value="TYR_RECOMBINASE"/>
    <property type="match status" value="1"/>
</dbReference>
<dbReference type="InterPro" id="IPR010998">
    <property type="entry name" value="Integrase_recombinase_N"/>
</dbReference>
<dbReference type="PROSITE" id="PS51900">
    <property type="entry name" value="CB"/>
    <property type="match status" value="1"/>
</dbReference>
<evidence type="ECO:0000313" key="8">
    <source>
        <dbReference type="EMBL" id="MBP1856763.1"/>
    </source>
</evidence>
<evidence type="ECO:0000256" key="1">
    <source>
        <dbReference type="ARBA" id="ARBA00008857"/>
    </source>
</evidence>
<dbReference type="SUPFAM" id="SSF56349">
    <property type="entry name" value="DNA breaking-rejoining enzymes"/>
    <property type="match status" value="1"/>
</dbReference>
<dbReference type="Proteomes" id="UP000823786">
    <property type="component" value="Unassembled WGS sequence"/>
</dbReference>
<keyword evidence="9" id="KW-1185">Reference proteome</keyword>
<evidence type="ECO:0000259" key="6">
    <source>
        <dbReference type="PROSITE" id="PS51898"/>
    </source>
</evidence>
<evidence type="ECO:0000313" key="9">
    <source>
        <dbReference type="Proteomes" id="UP000823786"/>
    </source>
</evidence>
<dbReference type="PANTHER" id="PTHR30629">
    <property type="entry name" value="PROPHAGE INTEGRASE"/>
    <property type="match status" value="1"/>
</dbReference>
<protein>
    <submittedName>
        <fullName evidence="8">Integrase</fullName>
    </submittedName>
</protein>
<dbReference type="CDD" id="cd01189">
    <property type="entry name" value="INT_ICEBs1_C_like"/>
    <property type="match status" value="1"/>
</dbReference>
<comment type="caution">
    <text evidence="8">The sequence shown here is derived from an EMBL/GenBank/DDBJ whole genome shotgun (WGS) entry which is preliminary data.</text>
</comment>
<dbReference type="InterPro" id="IPR011010">
    <property type="entry name" value="DNA_brk_join_enz"/>
</dbReference>
<evidence type="ECO:0000256" key="4">
    <source>
        <dbReference type="ARBA" id="ARBA00023172"/>
    </source>
</evidence>
<organism evidence="8 9">
    <name type="scientific">Rhizobium herbae</name>
    <dbReference type="NCBI Taxonomy" id="508661"/>
    <lineage>
        <taxon>Bacteria</taxon>
        <taxon>Pseudomonadati</taxon>
        <taxon>Pseudomonadota</taxon>
        <taxon>Alphaproteobacteria</taxon>
        <taxon>Hyphomicrobiales</taxon>
        <taxon>Rhizobiaceae</taxon>
        <taxon>Rhizobium/Agrobacterium group</taxon>
        <taxon>Rhizobium</taxon>
    </lineage>
</organism>
<reference evidence="8 9" key="1">
    <citation type="submission" date="2021-03" db="EMBL/GenBank/DDBJ databases">
        <title>Genomic Encyclopedia of Type Strains, Phase IV (KMG-IV): sequencing the most valuable type-strain genomes for metagenomic binning, comparative biology and taxonomic classification.</title>
        <authorList>
            <person name="Goeker M."/>
        </authorList>
    </citation>
    <scope>NUCLEOTIDE SEQUENCE [LARGE SCALE GENOMIC DNA]</scope>
    <source>
        <strain evidence="8 9">DSM 26427</strain>
    </source>
</reference>
<feature type="domain" description="Core-binding (CB)" evidence="7">
    <location>
        <begin position="65"/>
        <end position="152"/>
    </location>
</feature>
<feature type="domain" description="Tyr recombinase" evidence="6">
    <location>
        <begin position="176"/>
        <end position="374"/>
    </location>
</feature>
<dbReference type="Gene3D" id="1.10.443.10">
    <property type="entry name" value="Intergrase catalytic core"/>
    <property type="match status" value="1"/>
</dbReference>
<dbReference type="PANTHER" id="PTHR30629:SF2">
    <property type="entry name" value="PROPHAGE INTEGRASE INTS-RELATED"/>
    <property type="match status" value="1"/>
</dbReference>
<dbReference type="InterPro" id="IPR013762">
    <property type="entry name" value="Integrase-like_cat_sf"/>
</dbReference>
<dbReference type="InterPro" id="IPR044068">
    <property type="entry name" value="CB"/>
</dbReference>
<proteinExistence type="inferred from homology"/>
<keyword evidence="3 5" id="KW-0238">DNA-binding</keyword>
<accession>A0ABS4EFP6</accession>
<dbReference type="RefSeq" id="WP_209846527.1">
    <property type="nucleotide sequence ID" value="NZ_JAGGJV010000001.1"/>
</dbReference>
<name>A0ABS4EFP6_9HYPH</name>
<comment type="similarity">
    <text evidence="1">Belongs to the 'phage' integrase family.</text>
</comment>
<dbReference type="Gene3D" id="1.10.150.130">
    <property type="match status" value="1"/>
</dbReference>
<dbReference type="InterPro" id="IPR050808">
    <property type="entry name" value="Phage_Integrase"/>
</dbReference>
<evidence type="ECO:0000256" key="3">
    <source>
        <dbReference type="ARBA" id="ARBA00023125"/>
    </source>
</evidence>
<sequence>MATITKRHWTTSKGEEREAWVLAYTDKQGKRHKENHPKKKEAEARRIEVEGQISKGAFRVEAAKKTVGDAIDAYAKALDKRLKEGSATRMYTENTKGQLNTHVRPTMGNLKLAETTARNVTALIDTLKDNSVGLPTIRRVIGALSRTLQYAVQQDMVAGNVAKGVRVLAARGETNKRIVPPSKDEFAAILKAADEMPPIRSKQPPALALRIRFAARTGLRASEQWALRWMDVDLQNGLVTVSRRLDAFGQIDVTKTEAGRRTVNLSKTLIAGLSAWREETRYKGDDDFIFPDARGGFTRHTNFVKRFWIPLLKVASVDVGWHSLRHFAVTTWIESGLGNQPKAIQTLAGHATFHITMSRYGHLFPSADHAKIFDMIDE</sequence>
<evidence type="ECO:0000256" key="2">
    <source>
        <dbReference type="ARBA" id="ARBA00022908"/>
    </source>
</evidence>
<gene>
    <name evidence="8" type="ORF">J2Z75_000243</name>
</gene>
<keyword evidence="2" id="KW-0229">DNA integration</keyword>
<evidence type="ECO:0000259" key="7">
    <source>
        <dbReference type="PROSITE" id="PS51900"/>
    </source>
</evidence>
<dbReference type="InterPro" id="IPR002104">
    <property type="entry name" value="Integrase_catalytic"/>
</dbReference>
<dbReference type="Pfam" id="PF00589">
    <property type="entry name" value="Phage_integrase"/>
    <property type="match status" value="1"/>
</dbReference>
<evidence type="ECO:0000256" key="5">
    <source>
        <dbReference type="PROSITE-ProRule" id="PRU01248"/>
    </source>
</evidence>